<protein>
    <recommendedName>
        <fullName evidence="3">PIN domain-containing protein</fullName>
    </recommendedName>
</protein>
<dbReference type="Proteomes" id="UP001500635">
    <property type="component" value="Unassembled WGS sequence"/>
</dbReference>
<evidence type="ECO:0000313" key="2">
    <source>
        <dbReference type="Proteomes" id="UP001500635"/>
    </source>
</evidence>
<sequence>MTGRVRAVFVDTSVVCNLLGIPGKSRSRERISREYERLLLQGVRMVLPVSAVIETGDHIAHITTPNVEIYSYAVKFAELLQRIVDGSMPWRAHEFARGRDTLARILRGVHDEPMQHFLKRKVGVVRTIHPGGARDLLRGAEVAHHYCRDLV</sequence>
<proteinExistence type="predicted"/>
<keyword evidence="2" id="KW-1185">Reference proteome</keyword>
<evidence type="ECO:0008006" key="3">
    <source>
        <dbReference type="Google" id="ProtNLM"/>
    </source>
</evidence>
<dbReference type="EMBL" id="BAABFR010000034">
    <property type="protein sequence ID" value="GAA4393801.1"/>
    <property type="molecule type" value="Genomic_DNA"/>
</dbReference>
<name>A0ABP8JPK1_9ACTN</name>
<organism evidence="1 2">
    <name type="scientific">Tsukamurella soli</name>
    <dbReference type="NCBI Taxonomy" id="644556"/>
    <lineage>
        <taxon>Bacteria</taxon>
        <taxon>Bacillati</taxon>
        <taxon>Actinomycetota</taxon>
        <taxon>Actinomycetes</taxon>
        <taxon>Mycobacteriales</taxon>
        <taxon>Tsukamurellaceae</taxon>
        <taxon>Tsukamurella</taxon>
    </lineage>
</organism>
<accession>A0ABP8JPK1</accession>
<gene>
    <name evidence="1" type="ORF">GCM10023147_24870</name>
</gene>
<comment type="caution">
    <text evidence="1">The sequence shown here is derived from an EMBL/GenBank/DDBJ whole genome shotgun (WGS) entry which is preliminary data.</text>
</comment>
<dbReference type="RefSeq" id="WP_344995958.1">
    <property type="nucleotide sequence ID" value="NZ_BAABFR010000034.1"/>
</dbReference>
<reference evidence="2" key="1">
    <citation type="journal article" date="2019" name="Int. J. Syst. Evol. Microbiol.">
        <title>The Global Catalogue of Microorganisms (GCM) 10K type strain sequencing project: providing services to taxonomists for standard genome sequencing and annotation.</title>
        <authorList>
            <consortium name="The Broad Institute Genomics Platform"/>
            <consortium name="The Broad Institute Genome Sequencing Center for Infectious Disease"/>
            <person name="Wu L."/>
            <person name="Ma J."/>
        </authorList>
    </citation>
    <scope>NUCLEOTIDE SEQUENCE [LARGE SCALE GENOMIC DNA]</scope>
    <source>
        <strain evidence="2">JCM 17688</strain>
    </source>
</reference>
<evidence type="ECO:0000313" key="1">
    <source>
        <dbReference type="EMBL" id="GAA4393801.1"/>
    </source>
</evidence>